<sequence length="404" mass="45941">MAEDLSGDLPGKERLPNDPRVYVREFVHERTEAAKSKPIGTIRDAVIGDFCAQNNIDPLTARGLSHLVKRFDRVKKPEDAEQLLLFALWVRDRVPGDFYGRNAMTYLANQDTPLQNVLENMAANYLYWTHIFGQKTFETSHDTVSPREGIWKSWLPLEGYYLSLKGGSGSGTFSMDIAIGHDNKYEEHKDMPQPLHDTGGEIWRVGFDLEISGEKEKIFRIIRTGSGQKSQKDPEKQVKQKEIRKTFLDKYKTSPQRLLLFLALEIAYTLKFDKAKALSTEGAMRLSLLAQAKSPLDYSASMTGAGFEDRGGNWLEMNNLQEDYYDILAGAGYEEALQPHEVRGFGMVIEAFNKLGHMDAGELTLKLAHEEPEELQKAWDAYARLRTQERERQSRTDLAGNQKE</sequence>
<dbReference type="AlphaFoldDB" id="A0A1F6EK48"/>
<dbReference type="Proteomes" id="UP000178427">
    <property type="component" value="Unassembled WGS sequence"/>
</dbReference>
<evidence type="ECO:0000313" key="1">
    <source>
        <dbReference type="EMBL" id="OGG74020.1"/>
    </source>
</evidence>
<name>A0A1F6EK48_9BACT</name>
<accession>A0A1F6EK48</accession>
<evidence type="ECO:0000313" key="2">
    <source>
        <dbReference type="Proteomes" id="UP000178427"/>
    </source>
</evidence>
<reference evidence="1 2" key="1">
    <citation type="journal article" date="2016" name="Nat. Commun.">
        <title>Thousands of microbial genomes shed light on interconnected biogeochemical processes in an aquifer system.</title>
        <authorList>
            <person name="Anantharaman K."/>
            <person name="Brown C.T."/>
            <person name="Hug L.A."/>
            <person name="Sharon I."/>
            <person name="Castelle C.J."/>
            <person name="Probst A.J."/>
            <person name="Thomas B.C."/>
            <person name="Singh A."/>
            <person name="Wilkins M.J."/>
            <person name="Karaoz U."/>
            <person name="Brodie E.L."/>
            <person name="Williams K.H."/>
            <person name="Hubbard S.S."/>
            <person name="Banfield J.F."/>
        </authorList>
    </citation>
    <scope>NUCLEOTIDE SEQUENCE [LARGE SCALE GENOMIC DNA]</scope>
</reference>
<protein>
    <submittedName>
        <fullName evidence="1">Uncharacterized protein</fullName>
    </submittedName>
</protein>
<organism evidence="1 2">
    <name type="scientific">Candidatus Kaiserbacteria bacterium RIFCSPLOWO2_01_FULL_54_20</name>
    <dbReference type="NCBI Taxonomy" id="1798513"/>
    <lineage>
        <taxon>Bacteria</taxon>
        <taxon>Candidatus Kaiseribacteriota</taxon>
    </lineage>
</organism>
<dbReference type="EMBL" id="MFMA01000013">
    <property type="protein sequence ID" value="OGG74020.1"/>
    <property type="molecule type" value="Genomic_DNA"/>
</dbReference>
<proteinExistence type="predicted"/>
<gene>
    <name evidence="1" type="ORF">A3A40_01665</name>
</gene>
<comment type="caution">
    <text evidence="1">The sequence shown here is derived from an EMBL/GenBank/DDBJ whole genome shotgun (WGS) entry which is preliminary data.</text>
</comment>